<dbReference type="Pfam" id="PF00535">
    <property type="entry name" value="Glycos_transf_2"/>
    <property type="match status" value="1"/>
</dbReference>
<name>A0A4R1R1Y6_9FIRM</name>
<keyword evidence="2" id="KW-0808">Transferase</keyword>
<feature type="domain" description="Glycosyltransferase 2-like" evidence="1">
    <location>
        <begin position="9"/>
        <end position="129"/>
    </location>
</feature>
<dbReference type="PANTHER" id="PTHR43685:SF2">
    <property type="entry name" value="GLYCOSYLTRANSFERASE 2-LIKE DOMAIN-CONTAINING PROTEIN"/>
    <property type="match status" value="1"/>
</dbReference>
<dbReference type="GO" id="GO:0016740">
    <property type="term" value="F:transferase activity"/>
    <property type="evidence" value="ECO:0007669"/>
    <property type="project" value="UniProtKB-KW"/>
</dbReference>
<dbReference type="PANTHER" id="PTHR43685">
    <property type="entry name" value="GLYCOSYLTRANSFERASE"/>
    <property type="match status" value="1"/>
</dbReference>
<dbReference type="EMBL" id="SLUO01000004">
    <property type="protein sequence ID" value="TCL59365.1"/>
    <property type="molecule type" value="Genomic_DNA"/>
</dbReference>
<organism evidence="2 3">
    <name type="scientific">Kineothrix alysoides</name>
    <dbReference type="NCBI Taxonomy" id="1469948"/>
    <lineage>
        <taxon>Bacteria</taxon>
        <taxon>Bacillati</taxon>
        <taxon>Bacillota</taxon>
        <taxon>Clostridia</taxon>
        <taxon>Lachnospirales</taxon>
        <taxon>Lachnospiraceae</taxon>
        <taxon>Kineothrix</taxon>
    </lineage>
</organism>
<evidence type="ECO:0000313" key="2">
    <source>
        <dbReference type="EMBL" id="TCL59365.1"/>
    </source>
</evidence>
<dbReference type="Proteomes" id="UP000295718">
    <property type="component" value="Unassembled WGS sequence"/>
</dbReference>
<dbReference type="AlphaFoldDB" id="A0A4R1R1Y6"/>
<dbReference type="SUPFAM" id="SSF53448">
    <property type="entry name" value="Nucleotide-diphospho-sugar transferases"/>
    <property type="match status" value="1"/>
</dbReference>
<evidence type="ECO:0000313" key="3">
    <source>
        <dbReference type="Proteomes" id="UP000295718"/>
    </source>
</evidence>
<proteinExistence type="predicted"/>
<protein>
    <submittedName>
        <fullName evidence="2">Glycosyl transferase family 2</fullName>
    </submittedName>
</protein>
<dbReference type="InterPro" id="IPR050834">
    <property type="entry name" value="Glycosyltransf_2"/>
</dbReference>
<sequence length="283" mass="33233">MKRSMPKVSIIMPCYNDGLYIHEAIESVLQQTYKNIELIIIDDGSDEEDTINILNDLSDERMKVLHTENLKPAGARNYGINIASGEYILPVDSDDKIDATYVEKAVKVLQNNPNIGVVYCEADLFGEQNGKWDLPSYSFETMLLDNIVFVTAIFYKSDWEKVGGFNTYMDSGMEDYDFWLSILAVGKEIYQIPEILFHYRIKKVSRTTQFMDNSMQVKEIYSRIYDSHEEFYEKYSKVYAKILRDALIEQTFLKRKYEFELKRLLEGYEEENVIKRIMRKLFC</sequence>
<dbReference type="RefSeq" id="WP_242843342.1">
    <property type="nucleotide sequence ID" value="NZ_JPNB01000002.1"/>
</dbReference>
<keyword evidence="3" id="KW-1185">Reference proteome</keyword>
<dbReference type="STRING" id="1469948.GCA_000732725_03761"/>
<gene>
    <name evidence="2" type="ORF">EDD76_104102</name>
</gene>
<comment type="caution">
    <text evidence="2">The sequence shown here is derived from an EMBL/GenBank/DDBJ whole genome shotgun (WGS) entry which is preliminary data.</text>
</comment>
<evidence type="ECO:0000259" key="1">
    <source>
        <dbReference type="Pfam" id="PF00535"/>
    </source>
</evidence>
<reference evidence="2 3" key="1">
    <citation type="submission" date="2019-03" db="EMBL/GenBank/DDBJ databases">
        <title>Genomic Encyclopedia of Type Strains, Phase IV (KMG-IV): sequencing the most valuable type-strain genomes for metagenomic binning, comparative biology and taxonomic classification.</title>
        <authorList>
            <person name="Goeker M."/>
        </authorList>
    </citation>
    <scope>NUCLEOTIDE SEQUENCE [LARGE SCALE GENOMIC DNA]</scope>
    <source>
        <strain evidence="2 3">DSM 100556</strain>
    </source>
</reference>
<dbReference type="InterPro" id="IPR029044">
    <property type="entry name" value="Nucleotide-diphossugar_trans"/>
</dbReference>
<dbReference type="InterPro" id="IPR001173">
    <property type="entry name" value="Glyco_trans_2-like"/>
</dbReference>
<accession>A0A4R1R1Y6</accession>
<dbReference type="Gene3D" id="3.90.550.10">
    <property type="entry name" value="Spore Coat Polysaccharide Biosynthesis Protein SpsA, Chain A"/>
    <property type="match status" value="1"/>
</dbReference>